<feature type="region of interest" description="Disordered" evidence="6">
    <location>
        <begin position="414"/>
        <end position="433"/>
    </location>
</feature>
<dbReference type="Proteomes" id="UP000063063">
    <property type="component" value="Chromosome 31"/>
</dbReference>
<dbReference type="RefSeq" id="XP_010701644.1">
    <property type="nucleotide sequence ID" value="XM_010703342.1"/>
</dbReference>
<evidence type="ECO:0000256" key="2">
    <source>
        <dbReference type="ARBA" id="ARBA00005648"/>
    </source>
</evidence>
<evidence type="ECO:0000256" key="6">
    <source>
        <dbReference type="SAM" id="MobiDB-lite"/>
    </source>
</evidence>
<evidence type="ECO:0000259" key="9">
    <source>
        <dbReference type="Pfam" id="PF13850"/>
    </source>
</evidence>
<keyword evidence="11" id="KW-1185">Reference proteome</keyword>
<feature type="domain" description="Endoplasmic reticulum vesicle transporter N-terminal" evidence="9">
    <location>
        <begin position="161"/>
        <end position="251"/>
    </location>
</feature>
<dbReference type="Pfam" id="PF07970">
    <property type="entry name" value="COPIIcoated_ERV"/>
    <property type="match status" value="1"/>
</dbReference>
<comment type="subcellular location">
    <subcellularLocation>
        <location evidence="1">Membrane</location>
        <topology evidence="1">Multi-pass membrane protein</topology>
    </subcellularLocation>
</comment>
<dbReference type="VEuPathDB" id="TriTrypDB:LPAL13_310033800"/>
<keyword evidence="4 7" id="KW-1133">Transmembrane helix</keyword>
<dbReference type="OrthoDB" id="270930at2759"/>
<evidence type="ECO:0000256" key="5">
    <source>
        <dbReference type="ARBA" id="ARBA00023136"/>
    </source>
</evidence>
<dbReference type="eggNOG" id="KOG2667">
    <property type="taxonomic scope" value="Eukaryota"/>
</dbReference>
<dbReference type="PANTHER" id="PTHR10984">
    <property type="entry name" value="ENDOPLASMIC RETICULUM-GOLGI INTERMEDIATE COMPARTMENT PROTEIN"/>
    <property type="match status" value="1"/>
</dbReference>
<feature type="domain" description="Endoplasmic reticulum vesicle transporter C-terminal" evidence="8">
    <location>
        <begin position="304"/>
        <end position="544"/>
    </location>
</feature>
<dbReference type="GO" id="GO:0005783">
    <property type="term" value="C:endoplasmic reticulum"/>
    <property type="evidence" value="ECO:0007669"/>
    <property type="project" value="TreeGrafter"/>
</dbReference>
<dbReference type="InterPro" id="IPR012936">
    <property type="entry name" value="Erv_C"/>
</dbReference>
<accession>A0A088RXW8</accession>
<dbReference type="InterPro" id="IPR039542">
    <property type="entry name" value="Erv_N"/>
</dbReference>
<dbReference type="GO" id="GO:0030134">
    <property type="term" value="C:COPII-coated ER to Golgi transport vesicle"/>
    <property type="evidence" value="ECO:0007669"/>
    <property type="project" value="TreeGrafter"/>
</dbReference>
<comment type="similarity">
    <text evidence="2">Belongs to the ERGIC family.</text>
</comment>
<evidence type="ECO:0000256" key="4">
    <source>
        <dbReference type="ARBA" id="ARBA00022989"/>
    </source>
</evidence>
<feature type="compositionally biased region" description="Polar residues" evidence="6">
    <location>
        <begin position="417"/>
        <end position="430"/>
    </location>
</feature>
<proteinExistence type="inferred from homology"/>
<dbReference type="PANTHER" id="PTHR10984:SF25">
    <property type="entry name" value="ENDOPLASMIC RETICULUM-GOLGI INTERMEDIATE COMPARTMENT PROTEIN 3"/>
    <property type="match status" value="1"/>
</dbReference>
<evidence type="ECO:0000313" key="11">
    <source>
        <dbReference type="Proteomes" id="UP000063063"/>
    </source>
</evidence>
<sequence>MKPRCSGLSAGARRDANMACASISSTLSLATKSVCSLSRALQVSRDAAFCCQLPFQRLRPIFYFAMPSSDARTNTYSCGLLRQQQPPHRRAESERERQWQRLIAHSFSFCRSRHCHHPLPPLHQRPQAHAGTICVLYPRTLWLILNHSHLSTKHIHTMRQLKRLDVFPKFDRKFEQDARHRTVSGGIFSVVAIVVILWLLVGEVRYFLSIEEHHEMFVDTKVGGDMRVTVNVTFNHVPCDLITLDAVDVFGVFANDVEDNTVKQRIDAATGQVISAARAVVDEKKVMTKAIDADGVEKENCPSCYGAERSPGDCCHTCEDVRQAYAQKGWRLDVDDISVEQCAEDRIKMATAAFGKEGCNLYATFAASRATGSLQFIPGRMYQMLGRRMHDLMGSAARKLDLSHTVHTLEFGERFPGQQNPLDGTAQGSALSGDAKDAMNGRFSYFVKVIPTTYQRYSLITGLQDTVESNQYTATHHFTPSAATKAAPQTPTMQEIVPGVFMTYDLSPVRILAQERHPYPSVIHFVLQLCAVCGGVLTVVGLVDSLCFHSVRKVRKMCTGKQL</sequence>
<name>A0A088RXW8_LEIPA</name>
<organism evidence="10 11">
    <name type="scientific">Leishmania panamensis</name>
    <dbReference type="NCBI Taxonomy" id="5679"/>
    <lineage>
        <taxon>Eukaryota</taxon>
        <taxon>Discoba</taxon>
        <taxon>Euglenozoa</taxon>
        <taxon>Kinetoplastea</taxon>
        <taxon>Metakinetoplastina</taxon>
        <taxon>Trypanosomatida</taxon>
        <taxon>Trypanosomatidae</taxon>
        <taxon>Leishmaniinae</taxon>
        <taxon>Leishmania</taxon>
        <taxon>Leishmania guyanensis species complex</taxon>
    </lineage>
</organism>
<dbReference type="KEGG" id="lpan:LPMP_312590"/>
<reference evidence="10 11" key="1">
    <citation type="journal article" date="2015" name="Sci. Rep.">
        <title>The genome of Leishmania panamensis: insights into genomics of the L. (Viannia) subgenus.</title>
        <authorList>
            <person name="Llanes A."/>
            <person name="Restrepo C.M."/>
            <person name="Vecchio G.D."/>
            <person name="Anguizola F.J."/>
            <person name="Lleonart R."/>
        </authorList>
    </citation>
    <scope>NUCLEOTIDE SEQUENCE [LARGE SCALE GENOMIC DNA]</scope>
    <source>
        <strain evidence="10 11">MHOM/PA/94/PSC-1</strain>
    </source>
</reference>
<dbReference type="GeneID" id="22577685"/>
<dbReference type="InterPro" id="IPR045888">
    <property type="entry name" value="Erv"/>
</dbReference>
<dbReference type="AlphaFoldDB" id="A0A088RXW8"/>
<dbReference type="EMBL" id="CP009400">
    <property type="protein sequence ID" value="AIO00844.1"/>
    <property type="molecule type" value="Genomic_DNA"/>
</dbReference>
<dbReference type="GO" id="GO:0016020">
    <property type="term" value="C:membrane"/>
    <property type="evidence" value="ECO:0007669"/>
    <property type="project" value="UniProtKB-SubCell"/>
</dbReference>
<evidence type="ECO:0000256" key="1">
    <source>
        <dbReference type="ARBA" id="ARBA00004141"/>
    </source>
</evidence>
<protein>
    <submittedName>
        <fullName evidence="10">Endoplasmic reticulum vesicle transporter, putative</fullName>
    </submittedName>
</protein>
<keyword evidence="3 7" id="KW-0812">Transmembrane</keyword>
<evidence type="ECO:0000313" key="10">
    <source>
        <dbReference type="EMBL" id="AIO00844.1"/>
    </source>
</evidence>
<dbReference type="VEuPathDB" id="TriTrypDB:LPMP_312590"/>
<evidence type="ECO:0000259" key="8">
    <source>
        <dbReference type="Pfam" id="PF07970"/>
    </source>
</evidence>
<keyword evidence="5 7" id="KW-0472">Membrane</keyword>
<feature type="transmembrane region" description="Helical" evidence="7">
    <location>
        <begin position="182"/>
        <end position="201"/>
    </location>
</feature>
<gene>
    <name evidence="10" type="ORF">LPMP_312590</name>
</gene>
<evidence type="ECO:0000256" key="7">
    <source>
        <dbReference type="SAM" id="Phobius"/>
    </source>
</evidence>
<feature type="transmembrane region" description="Helical" evidence="7">
    <location>
        <begin position="525"/>
        <end position="547"/>
    </location>
</feature>
<evidence type="ECO:0000256" key="3">
    <source>
        <dbReference type="ARBA" id="ARBA00022692"/>
    </source>
</evidence>
<dbReference type="Pfam" id="PF13850">
    <property type="entry name" value="ERGIC_N"/>
    <property type="match status" value="1"/>
</dbReference>